<dbReference type="GO" id="GO:0000160">
    <property type="term" value="P:phosphorelay signal transduction system"/>
    <property type="evidence" value="ECO:0007669"/>
    <property type="project" value="InterPro"/>
</dbReference>
<sequence length="157" mass="16899">MLVSDVLDTFCVQGRQRIESLHAAIESHNLPDAIFDAMFLLGTAKNLGAQSLIEAVEALLCLIRAIGKLDSLIDVALSFDAHCCCNHVDALVASICTIRGCFDQVDHDARRAVADLARCNVKAAAGYVEKNGGFDSSSSLPELDMIFTQALFQSRPS</sequence>
<proteinExistence type="predicted"/>
<dbReference type="SUPFAM" id="SSF47226">
    <property type="entry name" value="Histidine-containing phosphotransfer domain, HPT domain"/>
    <property type="match status" value="1"/>
</dbReference>
<dbReference type="InterPro" id="IPR036641">
    <property type="entry name" value="HPT_dom_sf"/>
</dbReference>
<evidence type="ECO:0000313" key="1">
    <source>
        <dbReference type="EMBL" id="CAD8631281.1"/>
    </source>
</evidence>
<dbReference type="EMBL" id="HBEZ01016177">
    <property type="protein sequence ID" value="CAD8631281.1"/>
    <property type="molecule type" value="Transcribed_RNA"/>
</dbReference>
<reference evidence="1" key="1">
    <citation type="submission" date="2021-01" db="EMBL/GenBank/DDBJ databases">
        <authorList>
            <person name="Corre E."/>
            <person name="Pelletier E."/>
            <person name="Niang G."/>
            <person name="Scheremetjew M."/>
            <person name="Finn R."/>
            <person name="Kale V."/>
            <person name="Holt S."/>
            <person name="Cochrane G."/>
            <person name="Meng A."/>
            <person name="Brown T."/>
            <person name="Cohen L."/>
        </authorList>
    </citation>
    <scope>NUCLEOTIDE SEQUENCE</scope>
    <source>
        <strain evidence="1">CCAP979/52</strain>
    </source>
</reference>
<name>A0A7S0M4R5_9CRYP</name>
<gene>
    <name evidence="1" type="ORF">CCUR1050_LOCUS8961</name>
</gene>
<dbReference type="AlphaFoldDB" id="A0A7S0M4R5"/>
<accession>A0A7S0M4R5</accession>
<organism evidence="1">
    <name type="scientific">Cryptomonas curvata</name>
    <dbReference type="NCBI Taxonomy" id="233186"/>
    <lineage>
        <taxon>Eukaryota</taxon>
        <taxon>Cryptophyceae</taxon>
        <taxon>Cryptomonadales</taxon>
        <taxon>Cryptomonadaceae</taxon>
        <taxon>Cryptomonas</taxon>
    </lineage>
</organism>
<protein>
    <submittedName>
        <fullName evidence="1">Uncharacterized protein</fullName>
    </submittedName>
</protein>